<evidence type="ECO:0000259" key="1">
    <source>
        <dbReference type="Pfam" id="PF18962"/>
    </source>
</evidence>
<gene>
    <name evidence="2" type="ORF">ENS56_13425</name>
</gene>
<feature type="domain" description="Secretion system C-terminal sorting" evidence="1">
    <location>
        <begin position="105"/>
        <end position="180"/>
    </location>
</feature>
<sequence length="183" mass="21040">MFYYFTNYESDSLFYQWLSYNSFDTLFITNPSDPNVDAPAIIPAFNQRTINSNDSTVIYVAIGFGEQESEMLTALANAQQLYDTLTSVIEEKFEIVYDFRLNQNYPNPFNPNTIISWNVPFDSYQTLKVYDVLGNEVASLVNEYRTAGSYSINFNASNLSSGVYYYKLTAGKFSETKKMILMR</sequence>
<comment type="caution">
    <text evidence="2">The sequence shown here is derived from an EMBL/GenBank/DDBJ whole genome shotgun (WGS) entry which is preliminary data.</text>
</comment>
<name>A0A832G850_9BACT</name>
<protein>
    <submittedName>
        <fullName evidence="2">T9SS type A sorting domain-containing protein</fullName>
    </submittedName>
</protein>
<accession>A0A832G850</accession>
<evidence type="ECO:0000313" key="2">
    <source>
        <dbReference type="EMBL" id="HGT49031.1"/>
    </source>
</evidence>
<dbReference type="AlphaFoldDB" id="A0A832G850"/>
<dbReference type="Gene3D" id="2.60.40.4070">
    <property type="match status" value="1"/>
</dbReference>
<proteinExistence type="predicted"/>
<dbReference type="NCBIfam" id="TIGR04183">
    <property type="entry name" value="Por_Secre_tail"/>
    <property type="match status" value="1"/>
</dbReference>
<dbReference type="InterPro" id="IPR026444">
    <property type="entry name" value="Secre_tail"/>
</dbReference>
<dbReference type="Pfam" id="PF18962">
    <property type="entry name" value="Por_Secre_tail"/>
    <property type="match status" value="1"/>
</dbReference>
<reference evidence="2" key="1">
    <citation type="journal article" date="2020" name="mSystems">
        <title>Genome- and Community-Level Interaction Insights into Carbon Utilization and Element Cycling Functions of Hydrothermarchaeota in Hydrothermal Sediment.</title>
        <authorList>
            <person name="Zhou Z."/>
            <person name="Liu Y."/>
            <person name="Xu W."/>
            <person name="Pan J."/>
            <person name="Luo Z.H."/>
            <person name="Li M."/>
        </authorList>
    </citation>
    <scope>NUCLEOTIDE SEQUENCE [LARGE SCALE GENOMIC DNA]</scope>
    <source>
        <strain evidence="2">SpSt-500</strain>
    </source>
</reference>
<organism evidence="2">
    <name type="scientific">Ignavibacterium album</name>
    <dbReference type="NCBI Taxonomy" id="591197"/>
    <lineage>
        <taxon>Bacteria</taxon>
        <taxon>Pseudomonadati</taxon>
        <taxon>Ignavibacteriota</taxon>
        <taxon>Ignavibacteria</taxon>
        <taxon>Ignavibacteriales</taxon>
        <taxon>Ignavibacteriaceae</taxon>
        <taxon>Ignavibacterium</taxon>
    </lineage>
</organism>
<dbReference type="EMBL" id="DSVI01000024">
    <property type="protein sequence ID" value="HGT49031.1"/>
    <property type="molecule type" value="Genomic_DNA"/>
</dbReference>